<dbReference type="EMBL" id="CADCUM010000100">
    <property type="protein sequence ID" value="CAA9394918.1"/>
    <property type="molecule type" value="Genomic_DNA"/>
</dbReference>
<feature type="region of interest" description="Disordered" evidence="1">
    <location>
        <begin position="67"/>
        <end position="116"/>
    </location>
</feature>
<feature type="compositionally biased region" description="Basic and acidic residues" evidence="1">
    <location>
        <begin position="79"/>
        <end position="116"/>
    </location>
</feature>
<proteinExistence type="predicted"/>
<feature type="compositionally biased region" description="Basic and acidic residues" evidence="1">
    <location>
        <begin position="1"/>
        <end position="13"/>
    </location>
</feature>
<protein>
    <submittedName>
        <fullName evidence="2">Uncharacterized protein</fullName>
    </submittedName>
</protein>
<evidence type="ECO:0000256" key="1">
    <source>
        <dbReference type="SAM" id="MobiDB-lite"/>
    </source>
</evidence>
<organism evidence="2">
    <name type="scientific">uncultured Nocardioides sp</name>
    <dbReference type="NCBI Taxonomy" id="198441"/>
    <lineage>
        <taxon>Bacteria</taxon>
        <taxon>Bacillati</taxon>
        <taxon>Actinomycetota</taxon>
        <taxon>Actinomycetes</taxon>
        <taxon>Propionibacteriales</taxon>
        <taxon>Nocardioidaceae</taxon>
        <taxon>Nocardioides</taxon>
        <taxon>environmental samples</taxon>
    </lineage>
</organism>
<feature type="compositionally biased region" description="Basic residues" evidence="1">
    <location>
        <begin position="30"/>
        <end position="42"/>
    </location>
</feature>
<dbReference type="AlphaFoldDB" id="A0A6J4NQL7"/>
<reference evidence="2" key="1">
    <citation type="submission" date="2020-02" db="EMBL/GenBank/DDBJ databases">
        <authorList>
            <person name="Meier V. D."/>
        </authorList>
    </citation>
    <scope>NUCLEOTIDE SEQUENCE</scope>
    <source>
        <strain evidence="2">AVDCRST_MAG32</strain>
    </source>
</reference>
<name>A0A6J4NQL7_9ACTN</name>
<feature type="non-terminal residue" evidence="2">
    <location>
        <position position="116"/>
    </location>
</feature>
<feature type="non-terminal residue" evidence="2">
    <location>
        <position position="1"/>
    </location>
</feature>
<accession>A0A6J4NQL7</accession>
<gene>
    <name evidence="2" type="ORF">AVDCRST_MAG32-2573</name>
</gene>
<sequence length="116" mass="12793">DRARRPGVDDRAGRRLRSGLHRLPDGPAHRPGRAGRRPRGRQHGGASPQHVDQPVLHDVVDVFEHALDGPDSNELLGAADHRLSEHRPGQDGRTDRQPGHDRDDRATDDETRGPAV</sequence>
<evidence type="ECO:0000313" key="2">
    <source>
        <dbReference type="EMBL" id="CAA9394918.1"/>
    </source>
</evidence>
<feature type="region of interest" description="Disordered" evidence="1">
    <location>
        <begin position="1"/>
        <end position="54"/>
    </location>
</feature>